<evidence type="ECO:0000313" key="3">
    <source>
        <dbReference type="Proteomes" id="UP000256869"/>
    </source>
</evidence>
<dbReference type="Proteomes" id="UP000256869">
    <property type="component" value="Unassembled WGS sequence"/>
</dbReference>
<organism evidence="2 3">
    <name type="scientific">Cohnella lupini</name>
    <dbReference type="NCBI Taxonomy" id="1294267"/>
    <lineage>
        <taxon>Bacteria</taxon>
        <taxon>Bacillati</taxon>
        <taxon>Bacillota</taxon>
        <taxon>Bacilli</taxon>
        <taxon>Bacillales</taxon>
        <taxon>Paenibacillaceae</taxon>
        <taxon>Cohnella</taxon>
    </lineage>
</organism>
<proteinExistence type="predicted"/>
<keyword evidence="1" id="KW-1133">Transmembrane helix</keyword>
<keyword evidence="1" id="KW-0812">Transmembrane</keyword>
<evidence type="ECO:0000256" key="1">
    <source>
        <dbReference type="SAM" id="Phobius"/>
    </source>
</evidence>
<keyword evidence="1" id="KW-0472">Membrane</keyword>
<dbReference type="RefSeq" id="WP_147304223.1">
    <property type="nucleotide sequence ID" value="NZ_QRDY01000030.1"/>
</dbReference>
<name>A0A3D9HTF8_9BACL</name>
<gene>
    <name evidence="2" type="ORF">DFP95_1308</name>
</gene>
<feature type="transmembrane region" description="Helical" evidence="1">
    <location>
        <begin position="7"/>
        <end position="32"/>
    </location>
</feature>
<reference evidence="2 3" key="1">
    <citation type="submission" date="2018-07" db="EMBL/GenBank/DDBJ databases">
        <title>Genomic Encyclopedia of Type Strains, Phase III (KMG-III): the genomes of soil and plant-associated and newly described type strains.</title>
        <authorList>
            <person name="Whitman W."/>
        </authorList>
    </citation>
    <scope>NUCLEOTIDE SEQUENCE [LARGE SCALE GENOMIC DNA]</scope>
    <source>
        <strain evidence="2 3">CECT 8236</strain>
    </source>
</reference>
<comment type="caution">
    <text evidence="2">The sequence shown here is derived from an EMBL/GenBank/DDBJ whole genome shotgun (WGS) entry which is preliminary data.</text>
</comment>
<keyword evidence="3" id="KW-1185">Reference proteome</keyword>
<dbReference type="EMBL" id="QRDY01000030">
    <property type="protein sequence ID" value="RED52804.1"/>
    <property type="molecule type" value="Genomic_DNA"/>
</dbReference>
<accession>A0A3D9HTF8</accession>
<dbReference type="AlphaFoldDB" id="A0A3D9HTF8"/>
<protein>
    <submittedName>
        <fullName evidence="2">Uncharacterized protein</fullName>
    </submittedName>
</protein>
<evidence type="ECO:0000313" key="2">
    <source>
        <dbReference type="EMBL" id="RED52804.1"/>
    </source>
</evidence>
<sequence>MMNEWPAAVWASISAMTAAMVLSFIIVLGSFARQGAAIQQEDDSAVAIVKEYRQYNQYDNTTNLYPQDVISAIAESRGTPEIWVERAAGTETFRKWTAATPPEEFGTAYLMEPVLATSSEIFYTSAKFRATLEKDLNGSIINIQFRRQ</sequence>
<dbReference type="OrthoDB" id="2620555at2"/>